<dbReference type="Proteomes" id="UP000278332">
    <property type="component" value="Unassembled WGS sequence"/>
</dbReference>
<dbReference type="EMBL" id="RBRY01000077">
    <property type="protein sequence ID" value="RMR57999.1"/>
    <property type="molecule type" value="Genomic_DNA"/>
</dbReference>
<dbReference type="Proteomes" id="UP000614982">
    <property type="component" value="Unassembled WGS sequence"/>
</dbReference>
<dbReference type="AlphaFoldDB" id="A0A3M4W328"/>
<dbReference type="RefSeq" id="WP_025258704.1">
    <property type="nucleotide sequence ID" value="NZ_BLVV01000018.1"/>
</dbReference>
<gene>
    <name evidence="3" type="ORF">ALP84_00713</name>
    <name evidence="2" type="ORF">PSCICP_50500</name>
</gene>
<name>A0A3M4W328_PSECI</name>
<proteinExistence type="predicted"/>
<protein>
    <submittedName>
        <fullName evidence="3">Uncharacterized protein</fullName>
    </submittedName>
</protein>
<comment type="caution">
    <text evidence="3">The sequence shown here is derived from an EMBL/GenBank/DDBJ whole genome shotgun (WGS) entry which is preliminary data.</text>
</comment>
<evidence type="ECO:0000313" key="2">
    <source>
        <dbReference type="EMBL" id="GFM95078.1"/>
    </source>
</evidence>
<organism evidence="3 4">
    <name type="scientific">Pseudomonas cichorii</name>
    <dbReference type="NCBI Taxonomy" id="36746"/>
    <lineage>
        <taxon>Bacteria</taxon>
        <taxon>Pseudomonadati</taxon>
        <taxon>Pseudomonadota</taxon>
        <taxon>Gammaproteobacteria</taxon>
        <taxon>Pseudomonadales</taxon>
        <taxon>Pseudomonadaceae</taxon>
        <taxon>Pseudomonas</taxon>
    </lineage>
</organism>
<reference evidence="2 5" key="2">
    <citation type="submission" date="2020-05" db="EMBL/GenBank/DDBJ databases">
        <title>Genetic diversity of Pseudomonas cichorii.</title>
        <authorList>
            <person name="Tani S."/>
            <person name="Yagi H."/>
            <person name="Hashimoto S."/>
            <person name="Iiyama K."/>
            <person name="Furuya N."/>
        </authorList>
    </citation>
    <scope>NUCLEOTIDE SEQUENCE [LARGE SCALE GENOMIC DNA]</scope>
    <source>
        <strain evidence="2 5">LMG 2162</strain>
    </source>
</reference>
<dbReference type="OrthoDB" id="983063at2"/>
<accession>A0A3M4W328</accession>
<feature type="region of interest" description="Disordered" evidence="1">
    <location>
        <begin position="1"/>
        <end position="20"/>
    </location>
</feature>
<evidence type="ECO:0000313" key="5">
    <source>
        <dbReference type="Proteomes" id="UP000614982"/>
    </source>
</evidence>
<evidence type="ECO:0000256" key="1">
    <source>
        <dbReference type="SAM" id="MobiDB-lite"/>
    </source>
</evidence>
<keyword evidence="5" id="KW-1185">Reference proteome</keyword>
<dbReference type="GeneID" id="45541096"/>
<reference evidence="3 4" key="1">
    <citation type="submission" date="2018-08" db="EMBL/GenBank/DDBJ databases">
        <title>Recombination of ecologically and evolutionarily significant loci maintains genetic cohesion in the Pseudomonas syringae species complex.</title>
        <authorList>
            <person name="Dillon M."/>
            <person name="Thakur S."/>
            <person name="Almeida R.N.D."/>
            <person name="Weir B.S."/>
            <person name="Guttman D.S."/>
        </authorList>
    </citation>
    <scope>NUCLEOTIDE SEQUENCE [LARGE SCALE GENOMIC DNA]</scope>
    <source>
        <strain evidence="3 4">ICMP 6917</strain>
    </source>
</reference>
<dbReference type="EMBL" id="BLWA01000031">
    <property type="protein sequence ID" value="GFM95078.1"/>
    <property type="molecule type" value="Genomic_DNA"/>
</dbReference>
<evidence type="ECO:0000313" key="4">
    <source>
        <dbReference type="Proteomes" id="UP000278332"/>
    </source>
</evidence>
<sequence>MGRDRSGRGKLERKENTREERKPVVLAELIVFSFKHLEESQPKDDPQTLQVWQQEKLFPALLTRLKELSRLTRDEAVKQQLIKVYGDFPPRSDFTAPSHIDKNVAWGVIKGVGGQRGTVAGYMIENTFYVVFLDKDHRFWITEKKNT</sequence>
<evidence type="ECO:0000313" key="3">
    <source>
        <dbReference type="EMBL" id="RMR57999.1"/>
    </source>
</evidence>